<proteinExistence type="predicted"/>
<evidence type="ECO:0000313" key="2">
    <source>
        <dbReference type="Proteomes" id="UP000198824"/>
    </source>
</evidence>
<dbReference type="EMBL" id="FOZG01000002">
    <property type="protein sequence ID" value="SFR99574.1"/>
    <property type="molecule type" value="Genomic_DNA"/>
</dbReference>
<keyword evidence="2" id="KW-1185">Reference proteome</keyword>
<reference evidence="1 2" key="1">
    <citation type="submission" date="2016-10" db="EMBL/GenBank/DDBJ databases">
        <authorList>
            <person name="de Groot N.N."/>
        </authorList>
    </citation>
    <scope>NUCLEOTIDE SEQUENCE [LARGE SCALE GENOMIC DNA]</scope>
    <source>
        <strain evidence="1 2">S5-249</strain>
    </source>
</reference>
<name>A0A1I6L823_9SPHN</name>
<protein>
    <submittedName>
        <fullName evidence="1">Uncharacterized protein</fullName>
    </submittedName>
</protein>
<sequence length="42" mass="4562">MAWVLGRIEALRAKGDSLGVERFTIPAARLEQLQVGQHSTVG</sequence>
<dbReference type="STRING" id="1166337.SAMN05192580_2421"/>
<gene>
    <name evidence="1" type="ORF">SAMN05192580_2421</name>
</gene>
<accession>A0A1I6L823</accession>
<organism evidence="1 2">
    <name type="scientific">Sphingomonas jatrophae</name>
    <dbReference type="NCBI Taxonomy" id="1166337"/>
    <lineage>
        <taxon>Bacteria</taxon>
        <taxon>Pseudomonadati</taxon>
        <taxon>Pseudomonadota</taxon>
        <taxon>Alphaproteobacteria</taxon>
        <taxon>Sphingomonadales</taxon>
        <taxon>Sphingomonadaceae</taxon>
        <taxon>Sphingomonas</taxon>
    </lineage>
</organism>
<dbReference type="Proteomes" id="UP000198824">
    <property type="component" value="Unassembled WGS sequence"/>
</dbReference>
<dbReference type="AlphaFoldDB" id="A0A1I6L823"/>
<evidence type="ECO:0000313" key="1">
    <source>
        <dbReference type="EMBL" id="SFR99574.1"/>
    </source>
</evidence>